<dbReference type="SMART" id="SM00220">
    <property type="entry name" value="S_TKc"/>
    <property type="match status" value="1"/>
</dbReference>
<dbReference type="Pfam" id="PF00069">
    <property type="entry name" value="Pkinase"/>
    <property type="match status" value="1"/>
</dbReference>
<dbReference type="PANTHER" id="PTHR22972">
    <property type="entry name" value="SERINE/THREONINE PROTEIN KINASE"/>
    <property type="match status" value="1"/>
</dbReference>
<accession>A0A6F9DSS3</accession>
<evidence type="ECO:0000256" key="3">
    <source>
        <dbReference type="ARBA" id="ARBA00012513"/>
    </source>
</evidence>
<keyword evidence="8 16" id="KW-0418">Kinase</keyword>
<evidence type="ECO:0000256" key="10">
    <source>
        <dbReference type="ARBA" id="ARBA00022842"/>
    </source>
</evidence>
<evidence type="ECO:0000259" key="15">
    <source>
        <dbReference type="PROSITE" id="PS50011"/>
    </source>
</evidence>
<comment type="catalytic activity">
    <reaction evidence="13">
        <text>L-threonyl-[protein] + ATP = O-phospho-L-threonyl-[protein] + ADP + H(+)</text>
        <dbReference type="Rhea" id="RHEA:46608"/>
        <dbReference type="Rhea" id="RHEA-COMP:11060"/>
        <dbReference type="Rhea" id="RHEA-COMP:11605"/>
        <dbReference type="ChEBI" id="CHEBI:15378"/>
        <dbReference type="ChEBI" id="CHEBI:30013"/>
        <dbReference type="ChEBI" id="CHEBI:30616"/>
        <dbReference type="ChEBI" id="CHEBI:61977"/>
        <dbReference type="ChEBI" id="CHEBI:456216"/>
        <dbReference type="EC" id="2.7.11.1"/>
    </reaction>
</comment>
<dbReference type="PROSITE" id="PS00109">
    <property type="entry name" value="PROTEIN_KINASE_TYR"/>
    <property type="match status" value="1"/>
</dbReference>
<keyword evidence="11" id="KW-0809">Transit peptide</keyword>
<dbReference type="GO" id="GO:0042981">
    <property type="term" value="P:regulation of apoptotic process"/>
    <property type="evidence" value="ECO:0007669"/>
    <property type="project" value="TreeGrafter"/>
</dbReference>
<evidence type="ECO:0000256" key="1">
    <source>
        <dbReference type="ARBA" id="ARBA00001946"/>
    </source>
</evidence>
<dbReference type="GO" id="GO:0005739">
    <property type="term" value="C:mitochondrion"/>
    <property type="evidence" value="ECO:0007669"/>
    <property type="project" value="UniProtKB-SubCell"/>
</dbReference>
<comment type="catalytic activity">
    <reaction evidence="14">
        <text>L-seryl-[protein] + ATP = O-phospho-L-seryl-[protein] + ADP + H(+)</text>
        <dbReference type="Rhea" id="RHEA:17989"/>
        <dbReference type="Rhea" id="RHEA-COMP:9863"/>
        <dbReference type="Rhea" id="RHEA-COMP:11604"/>
        <dbReference type="ChEBI" id="CHEBI:15378"/>
        <dbReference type="ChEBI" id="CHEBI:29999"/>
        <dbReference type="ChEBI" id="CHEBI:30616"/>
        <dbReference type="ChEBI" id="CHEBI:83421"/>
        <dbReference type="ChEBI" id="CHEBI:456216"/>
        <dbReference type="EC" id="2.7.11.1"/>
    </reaction>
</comment>
<name>A0A6F9DSS3_9ASCI</name>
<dbReference type="PANTHER" id="PTHR22972:SF7">
    <property type="entry name" value="SERINE_THREONINE-PROTEIN KINASE PINK1, MITOCHONDRIAL"/>
    <property type="match status" value="1"/>
</dbReference>
<dbReference type="Gene3D" id="1.10.510.10">
    <property type="entry name" value="Transferase(Phosphotransferase) domain 1"/>
    <property type="match status" value="1"/>
</dbReference>
<protein>
    <recommendedName>
        <fullName evidence="3">non-specific serine/threonine protein kinase</fullName>
        <ecNumber evidence="3">2.7.11.1</ecNumber>
    </recommendedName>
</protein>
<dbReference type="GO" id="GO:0046872">
    <property type="term" value="F:metal ion binding"/>
    <property type="evidence" value="ECO:0007669"/>
    <property type="project" value="UniProtKB-KW"/>
</dbReference>
<sequence>MVKHYFMHRTVETFGTWGYQQITNKCKNVFKTIENVVTKVKTKHNVSLAESLKQSVSKSEVPIKSVKSWWKPSLESYNKTLKGNAKRAQQVLRSNDVGLHSLFSKDFLWRRARKGHLIAFAGLFLYQEDIQRQKMEAKAEYHIYDRICSNMKNFFPAEDNSAQILPDDRGNSLSDYKLTLPVSVDVSGTVFDATLSAEADEKSSWDFCESSLEEEKVFPSQEFSIKAMHPVPRMVSQPLILKHHEVELSCCGYGQYTFHNGNQPKKKALPPHHNIIRFEKVFFGNLNEELNPLECDPTLFAVTKRYETNLALYMRQNNVDNITASLILLQLLQAVVHLENHCFVHRDITPENILLEFDSGGIPHVVLSGFGSCFGGRKSELVVPFEDKTLDTRVGKLSNLPPEVSRAKPGKGCKVDYHGNDSWMVGVIAFEMLTGRSLFADHGLDSRTYQENDLPDLNNTKASNTLKAVARSLVSVDPQMRMSVKEAAEILHLEIFATVSKPPLGDALMLSNLRSWAVSHCAEVFLHKSESSVLYKLCEGFFHQVGSHHLLRSVDMWMLINS</sequence>
<keyword evidence="6" id="KW-0479">Metal-binding</keyword>
<keyword evidence="12" id="KW-0496">Mitochondrion</keyword>
<dbReference type="GO" id="GO:0005524">
    <property type="term" value="F:ATP binding"/>
    <property type="evidence" value="ECO:0007669"/>
    <property type="project" value="UniProtKB-KW"/>
</dbReference>
<dbReference type="SUPFAM" id="SSF56112">
    <property type="entry name" value="Protein kinase-like (PK-like)"/>
    <property type="match status" value="1"/>
</dbReference>
<evidence type="ECO:0000256" key="12">
    <source>
        <dbReference type="ARBA" id="ARBA00023128"/>
    </source>
</evidence>
<proteinExistence type="evidence at transcript level"/>
<organism evidence="16">
    <name type="scientific">Phallusia mammillata</name>
    <dbReference type="NCBI Taxonomy" id="59560"/>
    <lineage>
        <taxon>Eukaryota</taxon>
        <taxon>Metazoa</taxon>
        <taxon>Chordata</taxon>
        <taxon>Tunicata</taxon>
        <taxon>Ascidiacea</taxon>
        <taxon>Phlebobranchia</taxon>
        <taxon>Ascidiidae</taxon>
        <taxon>Phallusia</taxon>
    </lineage>
</organism>
<dbReference type="InterPro" id="IPR008266">
    <property type="entry name" value="Tyr_kinase_AS"/>
</dbReference>
<dbReference type="PROSITE" id="PS50011">
    <property type="entry name" value="PROTEIN_KINASE_DOM"/>
    <property type="match status" value="1"/>
</dbReference>
<evidence type="ECO:0000256" key="2">
    <source>
        <dbReference type="ARBA" id="ARBA00004173"/>
    </source>
</evidence>
<comment type="subcellular location">
    <subcellularLocation>
        <location evidence="2">Mitochondrion</location>
    </subcellularLocation>
</comment>
<dbReference type="EMBL" id="LR790164">
    <property type="protein sequence ID" value="CAB3266026.1"/>
    <property type="molecule type" value="mRNA"/>
</dbReference>
<evidence type="ECO:0000256" key="6">
    <source>
        <dbReference type="ARBA" id="ARBA00022723"/>
    </source>
</evidence>
<evidence type="ECO:0000256" key="5">
    <source>
        <dbReference type="ARBA" id="ARBA00022679"/>
    </source>
</evidence>
<evidence type="ECO:0000256" key="14">
    <source>
        <dbReference type="ARBA" id="ARBA00048679"/>
    </source>
</evidence>
<keyword evidence="9" id="KW-0067">ATP-binding</keyword>
<dbReference type="EC" id="2.7.11.1" evidence="3"/>
<evidence type="ECO:0000256" key="4">
    <source>
        <dbReference type="ARBA" id="ARBA00022527"/>
    </source>
</evidence>
<dbReference type="InterPro" id="IPR011009">
    <property type="entry name" value="Kinase-like_dom_sf"/>
</dbReference>
<evidence type="ECO:0000256" key="13">
    <source>
        <dbReference type="ARBA" id="ARBA00047899"/>
    </source>
</evidence>
<comment type="cofactor">
    <cofactor evidence="1">
        <name>Mg(2+)</name>
        <dbReference type="ChEBI" id="CHEBI:18420"/>
    </cofactor>
</comment>
<dbReference type="InterPro" id="IPR051511">
    <property type="entry name" value="MitoQC_Scaffold_Kinases"/>
</dbReference>
<dbReference type="AlphaFoldDB" id="A0A6F9DSS3"/>
<dbReference type="GO" id="GO:0000422">
    <property type="term" value="P:autophagy of mitochondrion"/>
    <property type="evidence" value="ECO:0007669"/>
    <property type="project" value="TreeGrafter"/>
</dbReference>
<dbReference type="GO" id="GO:0090141">
    <property type="term" value="P:positive regulation of mitochondrial fission"/>
    <property type="evidence" value="ECO:0007669"/>
    <property type="project" value="TreeGrafter"/>
</dbReference>
<gene>
    <name evidence="16" type="primary">Sgk3-001</name>
</gene>
<keyword evidence="5" id="KW-0808">Transferase</keyword>
<evidence type="ECO:0000256" key="9">
    <source>
        <dbReference type="ARBA" id="ARBA00022840"/>
    </source>
</evidence>
<evidence type="ECO:0000256" key="7">
    <source>
        <dbReference type="ARBA" id="ARBA00022741"/>
    </source>
</evidence>
<evidence type="ECO:0000256" key="8">
    <source>
        <dbReference type="ARBA" id="ARBA00022777"/>
    </source>
</evidence>
<dbReference type="GO" id="GO:0004674">
    <property type="term" value="F:protein serine/threonine kinase activity"/>
    <property type="evidence" value="ECO:0007669"/>
    <property type="project" value="UniProtKB-KW"/>
</dbReference>
<reference evidence="16" key="1">
    <citation type="submission" date="2020-04" db="EMBL/GenBank/DDBJ databases">
        <authorList>
            <person name="Neveu A P."/>
        </authorList>
    </citation>
    <scope>NUCLEOTIDE SEQUENCE</scope>
    <source>
        <tissue evidence="16">Whole embryo</tissue>
    </source>
</reference>
<dbReference type="InterPro" id="IPR000719">
    <property type="entry name" value="Prot_kinase_dom"/>
</dbReference>
<keyword evidence="4" id="KW-0723">Serine/threonine-protein kinase</keyword>
<evidence type="ECO:0000256" key="11">
    <source>
        <dbReference type="ARBA" id="ARBA00022946"/>
    </source>
</evidence>
<evidence type="ECO:0000313" key="16">
    <source>
        <dbReference type="EMBL" id="CAB3266026.1"/>
    </source>
</evidence>
<feature type="domain" description="Protein kinase" evidence="15">
    <location>
        <begin position="176"/>
        <end position="495"/>
    </location>
</feature>
<keyword evidence="7" id="KW-0547">Nucleotide-binding</keyword>
<keyword evidence="10" id="KW-0460">Magnesium</keyword>